<dbReference type="Gene3D" id="3.90.226.10">
    <property type="entry name" value="2-enoyl-CoA Hydratase, Chain A, domain 1"/>
    <property type="match status" value="1"/>
</dbReference>
<dbReference type="RefSeq" id="WP_107966266.1">
    <property type="nucleotide sequence ID" value="NZ_NWBU01000004.1"/>
</dbReference>
<dbReference type="AlphaFoldDB" id="A0A2T5G1N1"/>
<proteinExistence type="predicted"/>
<dbReference type="EC" id="4.2.1.17" evidence="1"/>
<dbReference type="GO" id="GO:0006635">
    <property type="term" value="P:fatty acid beta-oxidation"/>
    <property type="evidence" value="ECO:0007669"/>
    <property type="project" value="TreeGrafter"/>
</dbReference>
<name>A0A2T5G1N1_9SPHN</name>
<protein>
    <submittedName>
        <fullName evidence="1">Enoyl-CoA hydratase</fullName>
        <ecNumber evidence="1">4.2.1.17</ecNumber>
    </submittedName>
</protein>
<comment type="caution">
    <text evidence="1">The sequence shown here is derived from an EMBL/GenBank/DDBJ whole genome shotgun (WGS) entry which is preliminary data.</text>
</comment>
<dbReference type="OrthoDB" id="9810797at2"/>
<gene>
    <name evidence="1" type="ORF">CLG96_02500</name>
</gene>
<dbReference type="PANTHER" id="PTHR11941">
    <property type="entry name" value="ENOYL-COA HYDRATASE-RELATED"/>
    <property type="match status" value="1"/>
</dbReference>
<dbReference type="Proteomes" id="UP000244162">
    <property type="component" value="Unassembled WGS sequence"/>
</dbReference>
<dbReference type="PANTHER" id="PTHR11941:SF54">
    <property type="entry name" value="ENOYL-COA HYDRATASE, MITOCHONDRIAL"/>
    <property type="match status" value="1"/>
</dbReference>
<keyword evidence="2" id="KW-1185">Reference proteome</keyword>
<evidence type="ECO:0000313" key="2">
    <source>
        <dbReference type="Proteomes" id="UP000244162"/>
    </source>
</evidence>
<organism evidence="1 2">
    <name type="scientific">Sphingomonas oleivorans</name>
    <dbReference type="NCBI Taxonomy" id="1735121"/>
    <lineage>
        <taxon>Bacteria</taxon>
        <taxon>Pseudomonadati</taxon>
        <taxon>Pseudomonadota</taxon>
        <taxon>Alphaproteobacteria</taxon>
        <taxon>Sphingomonadales</taxon>
        <taxon>Sphingomonadaceae</taxon>
        <taxon>Sphingomonas</taxon>
    </lineage>
</organism>
<dbReference type="InterPro" id="IPR029045">
    <property type="entry name" value="ClpP/crotonase-like_dom_sf"/>
</dbReference>
<sequence length="271" mass="28856">MSAQAAVELRGQSPDDGRVTLRVEGHVAHILFDRPSARNAMTWAMYDALAKACAEIDARPDIRVAVLRGAGGKAFVAGTDIAQFRAFSSADDGIAYEARIDSFVAALEQLRVPTIAVVEGYAVGGGLAIANACDIRIAATGARFGVPIARTLGNCLSAANLRRLCATLGLSWVKRMLLLAEMPAAEALLPIGYLEVVVPPEELDAEVARLCDRLVGHAPISMRATRETLLRLVHGPDADISDLIRACYGSADFHHGVAAFGNKARIDWQGR</sequence>
<accession>A0A2T5G1N1</accession>
<dbReference type="CDD" id="cd06558">
    <property type="entry name" value="crotonase-like"/>
    <property type="match status" value="1"/>
</dbReference>
<evidence type="ECO:0000313" key="1">
    <source>
        <dbReference type="EMBL" id="PTQ13031.1"/>
    </source>
</evidence>
<dbReference type="EMBL" id="NWBU01000004">
    <property type="protein sequence ID" value="PTQ13031.1"/>
    <property type="molecule type" value="Genomic_DNA"/>
</dbReference>
<dbReference type="InterPro" id="IPR001753">
    <property type="entry name" value="Enoyl-CoA_hydra/iso"/>
</dbReference>
<reference evidence="1 2" key="1">
    <citation type="submission" date="2017-09" db="EMBL/GenBank/DDBJ databases">
        <title>Sphingomonas panjinensis sp.nov., isolated from oil-contaminated soil.</title>
        <authorList>
            <person name="Wang L."/>
            <person name="Chen L."/>
        </authorList>
    </citation>
    <scope>NUCLEOTIDE SEQUENCE [LARGE SCALE GENOMIC DNA]</scope>
    <source>
        <strain evidence="1 2">FW-11</strain>
    </source>
</reference>
<dbReference type="Pfam" id="PF00378">
    <property type="entry name" value="ECH_1"/>
    <property type="match status" value="1"/>
</dbReference>
<dbReference type="SUPFAM" id="SSF52096">
    <property type="entry name" value="ClpP/crotonase"/>
    <property type="match status" value="1"/>
</dbReference>
<dbReference type="GO" id="GO:0004300">
    <property type="term" value="F:enoyl-CoA hydratase activity"/>
    <property type="evidence" value="ECO:0007669"/>
    <property type="project" value="UniProtKB-EC"/>
</dbReference>
<dbReference type="NCBIfam" id="NF004796">
    <property type="entry name" value="PRK06144.1"/>
    <property type="match status" value="1"/>
</dbReference>
<keyword evidence="1" id="KW-0456">Lyase</keyword>